<protein>
    <recommendedName>
        <fullName evidence="5">HTH tetR-type domain-containing protein</fullName>
    </recommendedName>
</protein>
<dbReference type="PANTHER" id="PTHR47506:SF3">
    <property type="entry name" value="HTH-TYPE TRANSCRIPTIONAL REGULATOR LMRA"/>
    <property type="match status" value="1"/>
</dbReference>
<dbReference type="EMBL" id="NGKU01000001">
    <property type="protein sequence ID" value="OTN75464.1"/>
    <property type="molecule type" value="Genomic_DNA"/>
</dbReference>
<dbReference type="Proteomes" id="UP000195043">
    <property type="component" value="Unassembled WGS sequence"/>
</dbReference>
<keyword evidence="3" id="KW-0804">Transcription</keyword>
<evidence type="ECO:0000313" key="7">
    <source>
        <dbReference type="Proteomes" id="UP000195043"/>
    </source>
</evidence>
<dbReference type="Gene3D" id="1.10.357.10">
    <property type="entry name" value="Tetracycline Repressor, domain 2"/>
    <property type="match status" value="1"/>
</dbReference>
<dbReference type="Pfam" id="PF00440">
    <property type="entry name" value="TetR_N"/>
    <property type="match status" value="1"/>
</dbReference>
<dbReference type="SUPFAM" id="SSF46689">
    <property type="entry name" value="Homeodomain-like"/>
    <property type="match status" value="1"/>
</dbReference>
<dbReference type="PROSITE" id="PS50977">
    <property type="entry name" value="HTH_TETR_2"/>
    <property type="match status" value="1"/>
</dbReference>
<keyword evidence="2 4" id="KW-0238">DNA-binding</keyword>
<dbReference type="STRING" id="1834191.A5886_000534"/>
<evidence type="ECO:0000313" key="6">
    <source>
        <dbReference type="EMBL" id="OTN75464.1"/>
    </source>
</evidence>
<dbReference type="Pfam" id="PF16925">
    <property type="entry name" value="TetR_C_13"/>
    <property type="match status" value="1"/>
</dbReference>
<reference evidence="6 7" key="1">
    <citation type="submission" date="2017-05" db="EMBL/GenBank/DDBJ databases">
        <title>The Genome Sequence of Enterococcus sp. 8G7_MSG3316.</title>
        <authorList>
            <consortium name="The Broad Institute Genomics Platform"/>
            <consortium name="The Broad Institute Genomic Center for Infectious Diseases"/>
            <person name="Earl A."/>
            <person name="Manson A."/>
            <person name="Schwartman J."/>
            <person name="Gilmore M."/>
            <person name="Abouelleil A."/>
            <person name="Cao P."/>
            <person name="Chapman S."/>
            <person name="Cusick C."/>
            <person name="Shea T."/>
            <person name="Young S."/>
            <person name="Neafsey D."/>
            <person name="Nusbaum C."/>
            <person name="Birren B."/>
        </authorList>
    </citation>
    <scope>NUCLEOTIDE SEQUENCE [LARGE SCALE GENOMIC DNA]</scope>
    <source>
        <strain evidence="6 7">8G7_MSG3316</strain>
    </source>
</reference>
<keyword evidence="1" id="KW-0805">Transcription regulation</keyword>
<evidence type="ECO:0000256" key="3">
    <source>
        <dbReference type="ARBA" id="ARBA00023163"/>
    </source>
</evidence>
<gene>
    <name evidence="6" type="ORF">A5886_000534</name>
</gene>
<organism evidence="6 7">
    <name type="scientific">Candidatus Enterococcus testudinis</name>
    <dbReference type="NCBI Taxonomy" id="1834191"/>
    <lineage>
        <taxon>Bacteria</taxon>
        <taxon>Bacillati</taxon>
        <taxon>Bacillota</taxon>
        <taxon>Bacilli</taxon>
        <taxon>Lactobacillales</taxon>
        <taxon>Enterococcaceae</taxon>
        <taxon>Enterococcus</taxon>
    </lineage>
</organism>
<keyword evidence="7" id="KW-1185">Reference proteome</keyword>
<proteinExistence type="predicted"/>
<dbReference type="AlphaFoldDB" id="A0A242A365"/>
<dbReference type="SUPFAM" id="SSF48498">
    <property type="entry name" value="Tetracyclin repressor-like, C-terminal domain"/>
    <property type="match status" value="1"/>
</dbReference>
<comment type="caution">
    <text evidence="6">The sequence shown here is derived from an EMBL/GenBank/DDBJ whole genome shotgun (WGS) entry which is preliminary data.</text>
</comment>
<dbReference type="PRINTS" id="PR00455">
    <property type="entry name" value="HTHTETR"/>
</dbReference>
<name>A0A242A365_9ENTE</name>
<dbReference type="InterPro" id="IPR001647">
    <property type="entry name" value="HTH_TetR"/>
</dbReference>
<dbReference type="InterPro" id="IPR009057">
    <property type="entry name" value="Homeodomain-like_sf"/>
</dbReference>
<dbReference type="InterPro" id="IPR011075">
    <property type="entry name" value="TetR_C"/>
</dbReference>
<evidence type="ECO:0000256" key="1">
    <source>
        <dbReference type="ARBA" id="ARBA00023015"/>
    </source>
</evidence>
<dbReference type="PANTHER" id="PTHR47506">
    <property type="entry name" value="TRANSCRIPTIONAL REGULATORY PROTEIN"/>
    <property type="match status" value="1"/>
</dbReference>
<evidence type="ECO:0000256" key="2">
    <source>
        <dbReference type="ARBA" id="ARBA00023125"/>
    </source>
</evidence>
<dbReference type="GO" id="GO:0003677">
    <property type="term" value="F:DNA binding"/>
    <property type="evidence" value="ECO:0007669"/>
    <property type="project" value="UniProtKB-UniRule"/>
</dbReference>
<feature type="DNA-binding region" description="H-T-H motif" evidence="4">
    <location>
        <begin position="80"/>
        <end position="99"/>
    </location>
</feature>
<evidence type="ECO:0000256" key="4">
    <source>
        <dbReference type="PROSITE-ProRule" id="PRU00335"/>
    </source>
</evidence>
<accession>A0A242A365</accession>
<sequence>MSNKSVLVFCIHLNKYLISVYKDFSNLNTPPIKPLQKQLLAFSILVLYSTSMTINKTANKQHVIDVASQLFFEQGFVYTSMDEIVRASKVSKSNVYYHFANKDELLLAVIDHWMETYRMELESALSRVKLTVEERIILFLSSLATGIESRGYQGGCPFITLSIQAPNEETKVKEKITAFFAQLTTICGQLIQEGIEKNEFSTTLDPNEVANLFITNLEGALFLAEVKKDNQIIITTAKQLFTLLR</sequence>
<feature type="domain" description="HTH tetR-type" evidence="5">
    <location>
        <begin position="57"/>
        <end position="117"/>
    </location>
</feature>
<dbReference type="InterPro" id="IPR036271">
    <property type="entry name" value="Tet_transcr_reg_TetR-rel_C_sf"/>
</dbReference>
<evidence type="ECO:0000259" key="5">
    <source>
        <dbReference type="PROSITE" id="PS50977"/>
    </source>
</evidence>